<sequence length="385" mass="41940">MRKPEIAPSDAHMWSSLYDRGSRVRRKRALGTTIARAQYGCAHLSSGANNTARARRVLAADRRPPTSARTRRAPVSAEPSIACLPMRAVEPERSKPGVGRLEDGLGAASLESVIGGVASPPASQDRLWGRGGHSGPRRTRWTGPQPEQGESEANVVSDASRDPDLFDRSSITLACWDDEDSTLHFSMHSIRRMSKHSSAATSTNTAGDSHVIFAPMSHSHQRRVRNKLGVAMTRRRLLRVGHLTSRSKNELLRIETAMDGNGVCVIEGPCLQVIGAFNVGQKQKRTAAPLWHRGPGEGAIMSSPHWTTAHRTWQKAQMAQMEGWADWSPTAERAAPILCPIACDGLPWPMTGTTVSGNNGEEREHDFGHPDLPTAIYDGAGLQQR</sequence>
<organism evidence="2 3">
    <name type="scientific">Podospora aff. communis PSN243</name>
    <dbReference type="NCBI Taxonomy" id="3040156"/>
    <lineage>
        <taxon>Eukaryota</taxon>
        <taxon>Fungi</taxon>
        <taxon>Dikarya</taxon>
        <taxon>Ascomycota</taxon>
        <taxon>Pezizomycotina</taxon>
        <taxon>Sordariomycetes</taxon>
        <taxon>Sordariomycetidae</taxon>
        <taxon>Sordariales</taxon>
        <taxon>Podosporaceae</taxon>
        <taxon>Podospora</taxon>
    </lineage>
</organism>
<evidence type="ECO:0000313" key="2">
    <source>
        <dbReference type="EMBL" id="KAK4443995.1"/>
    </source>
</evidence>
<accession>A0AAV9G6K5</accession>
<keyword evidence="3" id="KW-1185">Reference proteome</keyword>
<comment type="caution">
    <text evidence="2">The sequence shown here is derived from an EMBL/GenBank/DDBJ whole genome shotgun (WGS) entry which is preliminary data.</text>
</comment>
<dbReference type="EMBL" id="MU865983">
    <property type="protein sequence ID" value="KAK4443995.1"/>
    <property type="molecule type" value="Genomic_DNA"/>
</dbReference>
<feature type="region of interest" description="Disordered" evidence="1">
    <location>
        <begin position="117"/>
        <end position="162"/>
    </location>
</feature>
<reference evidence="2" key="2">
    <citation type="submission" date="2023-05" db="EMBL/GenBank/DDBJ databases">
        <authorList>
            <consortium name="Lawrence Berkeley National Laboratory"/>
            <person name="Steindorff A."/>
            <person name="Hensen N."/>
            <person name="Bonometti L."/>
            <person name="Westerberg I."/>
            <person name="Brannstrom I.O."/>
            <person name="Guillou S."/>
            <person name="Cros-Aarteil S."/>
            <person name="Calhoun S."/>
            <person name="Haridas S."/>
            <person name="Kuo A."/>
            <person name="Mondo S."/>
            <person name="Pangilinan J."/>
            <person name="Riley R."/>
            <person name="Labutti K."/>
            <person name="Andreopoulos B."/>
            <person name="Lipzen A."/>
            <person name="Chen C."/>
            <person name="Yanf M."/>
            <person name="Daum C."/>
            <person name="Ng V."/>
            <person name="Clum A."/>
            <person name="Ohm R."/>
            <person name="Martin F."/>
            <person name="Silar P."/>
            <person name="Natvig D."/>
            <person name="Lalanne C."/>
            <person name="Gautier V."/>
            <person name="Ament-Velasquez S.L."/>
            <person name="Kruys A."/>
            <person name="Hutchinson M.I."/>
            <person name="Powell A.J."/>
            <person name="Barry K."/>
            <person name="Miller A.N."/>
            <person name="Grigoriev I.V."/>
            <person name="Debuchy R."/>
            <person name="Gladieux P."/>
            <person name="Thoren M.H."/>
            <person name="Johannesson H."/>
        </authorList>
    </citation>
    <scope>NUCLEOTIDE SEQUENCE</scope>
    <source>
        <strain evidence="2">PSN243</strain>
    </source>
</reference>
<evidence type="ECO:0000256" key="1">
    <source>
        <dbReference type="SAM" id="MobiDB-lite"/>
    </source>
</evidence>
<dbReference type="AlphaFoldDB" id="A0AAV9G6K5"/>
<name>A0AAV9G6K5_9PEZI</name>
<evidence type="ECO:0000313" key="3">
    <source>
        <dbReference type="Proteomes" id="UP001321760"/>
    </source>
</evidence>
<gene>
    <name evidence="2" type="ORF">QBC34DRAFT_498598</name>
</gene>
<reference evidence="2" key="1">
    <citation type="journal article" date="2023" name="Mol. Phylogenet. Evol.">
        <title>Genome-scale phylogeny and comparative genomics of the fungal order Sordariales.</title>
        <authorList>
            <person name="Hensen N."/>
            <person name="Bonometti L."/>
            <person name="Westerberg I."/>
            <person name="Brannstrom I.O."/>
            <person name="Guillou S."/>
            <person name="Cros-Aarteil S."/>
            <person name="Calhoun S."/>
            <person name="Haridas S."/>
            <person name="Kuo A."/>
            <person name="Mondo S."/>
            <person name="Pangilinan J."/>
            <person name="Riley R."/>
            <person name="LaButti K."/>
            <person name="Andreopoulos B."/>
            <person name="Lipzen A."/>
            <person name="Chen C."/>
            <person name="Yan M."/>
            <person name="Daum C."/>
            <person name="Ng V."/>
            <person name="Clum A."/>
            <person name="Steindorff A."/>
            <person name="Ohm R.A."/>
            <person name="Martin F."/>
            <person name="Silar P."/>
            <person name="Natvig D.O."/>
            <person name="Lalanne C."/>
            <person name="Gautier V."/>
            <person name="Ament-Velasquez S.L."/>
            <person name="Kruys A."/>
            <person name="Hutchinson M.I."/>
            <person name="Powell A.J."/>
            <person name="Barry K."/>
            <person name="Miller A.N."/>
            <person name="Grigoriev I.V."/>
            <person name="Debuchy R."/>
            <person name="Gladieux P."/>
            <person name="Hiltunen Thoren M."/>
            <person name="Johannesson H."/>
        </authorList>
    </citation>
    <scope>NUCLEOTIDE SEQUENCE</scope>
    <source>
        <strain evidence="2">PSN243</strain>
    </source>
</reference>
<proteinExistence type="predicted"/>
<dbReference type="Proteomes" id="UP001321760">
    <property type="component" value="Unassembled WGS sequence"/>
</dbReference>
<protein>
    <submittedName>
        <fullName evidence="2">Uncharacterized protein</fullName>
    </submittedName>
</protein>